<sequence length="436" mass="45578">MTNGDCGSRTRRGSLRRPNGTGRGSMRSTIWLRAASGLLCALAWAAPAFADSGAPAANERWIGAWSASPSSPGPSFEKQSLRQIVRASIGGSQVRLRFSNLYGEGPVTIGPVRVAKHAQASAVEPGSARAVTFGGKASIAVGKGESILSDPVAMSVSAFERLAVSLYVPVRSGASTVHDLAIQTAYIAPGDATAADVFPAGETDTSRFFLTDVEVATEPGARAVVAVGDSITDGVGSTLDANRRWPDALAARLRADPKFASIAVLNAGIAGNRILNDAAAPYLGPKILSRFDRDALDKPGVRWVVLLSGSNDISAAERLKTPEANVSAEQIIEGMQTLIARAHAKGVKIVGATLVPKGSPDEPLTPTAKAKRQALNDWIRNGGAFDAVVDFESALRDPAHPEYMLPAYDSGDHVHPNDAGYKTMAAAFDLNLFAAE</sequence>
<feature type="signal peptide" evidence="2">
    <location>
        <begin position="1"/>
        <end position="50"/>
    </location>
</feature>
<evidence type="ECO:0000256" key="1">
    <source>
        <dbReference type="SAM" id="MobiDB-lite"/>
    </source>
</evidence>
<feature type="region of interest" description="Disordered" evidence="1">
    <location>
        <begin position="1"/>
        <end position="23"/>
    </location>
</feature>
<evidence type="ECO:0000313" key="4">
    <source>
        <dbReference type="EMBL" id="TKR33522.1"/>
    </source>
</evidence>
<dbReference type="Gene3D" id="3.40.50.1110">
    <property type="entry name" value="SGNH hydrolase"/>
    <property type="match status" value="1"/>
</dbReference>
<gene>
    <name evidence="4" type="ORF">FCE95_04285</name>
</gene>
<dbReference type="GO" id="GO:0016788">
    <property type="term" value="F:hydrolase activity, acting on ester bonds"/>
    <property type="evidence" value="ECO:0007669"/>
    <property type="project" value="UniProtKB-ARBA"/>
</dbReference>
<feature type="domain" description="SGNH hydrolase-type esterase" evidence="3">
    <location>
        <begin position="226"/>
        <end position="422"/>
    </location>
</feature>
<organism evidence="4 5">
    <name type="scientific">Luteimonas gilva</name>
    <dbReference type="NCBI Taxonomy" id="2572684"/>
    <lineage>
        <taxon>Bacteria</taxon>
        <taxon>Pseudomonadati</taxon>
        <taxon>Pseudomonadota</taxon>
        <taxon>Gammaproteobacteria</taxon>
        <taxon>Lysobacterales</taxon>
        <taxon>Lysobacteraceae</taxon>
        <taxon>Luteimonas</taxon>
    </lineage>
</organism>
<feature type="chain" id="PRO_5020295116" evidence="2">
    <location>
        <begin position="51"/>
        <end position="436"/>
    </location>
</feature>
<protein>
    <submittedName>
        <fullName evidence="4">SGNH/GDSL hydrolase family protein</fullName>
    </submittedName>
</protein>
<dbReference type="InterPro" id="IPR013830">
    <property type="entry name" value="SGNH_hydro"/>
</dbReference>
<dbReference type="PANTHER" id="PTHR43784">
    <property type="entry name" value="GDSL-LIKE LIPASE/ACYLHYDROLASE, PUTATIVE (AFU_ORTHOLOGUE AFUA_2G00820)-RELATED"/>
    <property type="match status" value="1"/>
</dbReference>
<reference evidence="4 5" key="1">
    <citation type="submission" date="2019-04" db="EMBL/GenBank/DDBJ databases">
        <title>Reference strain of H23.</title>
        <authorList>
            <person name="Luo X."/>
        </authorList>
    </citation>
    <scope>NUCLEOTIDE SEQUENCE [LARGE SCALE GENOMIC DNA]</scope>
    <source>
        <strain evidence="4 5">H23</strain>
    </source>
</reference>
<dbReference type="InterPro" id="IPR053140">
    <property type="entry name" value="GDSL_Rv0518-like"/>
</dbReference>
<evidence type="ECO:0000313" key="5">
    <source>
        <dbReference type="Proteomes" id="UP000308707"/>
    </source>
</evidence>
<evidence type="ECO:0000256" key="2">
    <source>
        <dbReference type="SAM" id="SignalP"/>
    </source>
</evidence>
<dbReference type="CDD" id="cd01830">
    <property type="entry name" value="XynE_like"/>
    <property type="match status" value="1"/>
</dbReference>
<name>A0A4U5JUH9_9GAMM</name>
<dbReference type="Proteomes" id="UP000308707">
    <property type="component" value="Unassembled WGS sequence"/>
</dbReference>
<proteinExistence type="predicted"/>
<comment type="caution">
    <text evidence="4">The sequence shown here is derived from an EMBL/GenBank/DDBJ whole genome shotgun (WGS) entry which is preliminary data.</text>
</comment>
<keyword evidence="4" id="KW-0378">Hydrolase</keyword>
<keyword evidence="2" id="KW-0732">Signal</keyword>
<dbReference type="EMBL" id="SZUA01000001">
    <property type="protein sequence ID" value="TKR33522.1"/>
    <property type="molecule type" value="Genomic_DNA"/>
</dbReference>
<dbReference type="SUPFAM" id="SSF52266">
    <property type="entry name" value="SGNH hydrolase"/>
    <property type="match status" value="1"/>
</dbReference>
<dbReference type="Pfam" id="PF13472">
    <property type="entry name" value="Lipase_GDSL_2"/>
    <property type="match status" value="1"/>
</dbReference>
<accession>A0A4U5JUH9</accession>
<evidence type="ECO:0000259" key="3">
    <source>
        <dbReference type="Pfam" id="PF13472"/>
    </source>
</evidence>
<dbReference type="InterPro" id="IPR036514">
    <property type="entry name" value="SGNH_hydro_sf"/>
</dbReference>
<keyword evidence="5" id="KW-1185">Reference proteome</keyword>
<dbReference type="PANTHER" id="PTHR43784:SF2">
    <property type="entry name" value="GDSL-LIKE LIPASE_ACYLHYDROLASE, PUTATIVE (AFU_ORTHOLOGUE AFUA_2G00820)-RELATED"/>
    <property type="match status" value="1"/>
</dbReference>
<dbReference type="OrthoDB" id="1828825at2"/>
<dbReference type="AlphaFoldDB" id="A0A4U5JUH9"/>